<comment type="cofactor">
    <cofactor evidence="2">
        <name>Mg(2+)</name>
        <dbReference type="ChEBI" id="CHEBI:18420"/>
    </cofactor>
    <text evidence="2">Binds 1 Mg(2+) ion.</text>
</comment>
<evidence type="ECO:0000313" key="6">
    <source>
        <dbReference type="Proteomes" id="UP000594749"/>
    </source>
</evidence>
<feature type="binding site" evidence="2">
    <location>
        <position position="381"/>
    </location>
    <ligand>
        <name>Zn(2+)</name>
        <dbReference type="ChEBI" id="CHEBI:29105"/>
        <label>2</label>
    </ligand>
</feature>
<feature type="binding site" evidence="2">
    <location>
        <position position="128"/>
    </location>
    <ligand>
        <name>Mg(2+)</name>
        <dbReference type="ChEBI" id="CHEBI:18420"/>
    </ligand>
</feature>
<dbReference type="GO" id="GO:0046872">
    <property type="term" value="F:metal ion binding"/>
    <property type="evidence" value="ECO:0007669"/>
    <property type="project" value="UniProtKB-KW"/>
</dbReference>
<evidence type="ECO:0000256" key="2">
    <source>
        <dbReference type="PIRSR" id="PIRSR601952-2"/>
    </source>
</evidence>
<feature type="signal peptide" evidence="4">
    <location>
        <begin position="1"/>
        <end position="21"/>
    </location>
</feature>
<feature type="chain" id="PRO_5029738684" evidence="4">
    <location>
        <begin position="22"/>
        <end position="578"/>
    </location>
</feature>
<evidence type="ECO:0000256" key="4">
    <source>
        <dbReference type="SAM" id="SignalP"/>
    </source>
</evidence>
<dbReference type="EMBL" id="CP063078">
    <property type="protein sequence ID" value="QOQ88089.1"/>
    <property type="molecule type" value="Genomic_DNA"/>
</dbReference>
<feature type="binding site" evidence="2">
    <location>
        <position position="423"/>
    </location>
    <ligand>
        <name>Zn(2+)</name>
        <dbReference type="ChEBI" id="CHEBI:29105"/>
        <label>2</label>
    </ligand>
</feature>
<accession>A0A7M1LHM2</accession>
<dbReference type="CDD" id="cd16012">
    <property type="entry name" value="ALP"/>
    <property type="match status" value="1"/>
</dbReference>
<dbReference type="RefSeq" id="WP_025801785.1">
    <property type="nucleotide sequence ID" value="NZ_CP053842.1"/>
</dbReference>
<evidence type="ECO:0000313" key="5">
    <source>
        <dbReference type="EMBL" id="QOQ88089.1"/>
    </source>
</evidence>
<comment type="similarity">
    <text evidence="3">Belongs to the alkaline phosphatase family.</text>
</comment>
<dbReference type="Pfam" id="PF00245">
    <property type="entry name" value="Alk_phosphatase"/>
    <property type="match status" value="1"/>
</dbReference>
<protein>
    <submittedName>
        <fullName evidence="5">Alkaline phosphatase</fullName>
    </submittedName>
</protein>
<feature type="binding site" evidence="2">
    <location>
        <position position="128"/>
    </location>
    <ligand>
        <name>Zn(2+)</name>
        <dbReference type="ChEBI" id="CHEBI:29105"/>
        <label>2</label>
    </ligand>
</feature>
<sequence>MKKISLVAVSLLVGVTCSFGAKIYPLDRAELVADSKFDIKVEFDKKLNLDDTKVLINNKNINELFKDKIEFVEDEEGLGSSIWIRDITLPKGNYEVKASGDGKDESVKWEFFESEKPLAKNVIFIVGDGLSVAHRTAARLMIGGSTEGKVNKNLAMDDMTYAAFVGIGAQDSIGTDSANTMSAFMTGQKSAVNSMGSFTSRSSDPFNHPKFINIGELIKLHSNKSLGIVSDAEVEDATPAAVVAHTRARSKKAEIVEQMFALKPDVILGGGSAYFLPQSTPGSKRKDDKNYIDEFKNAGYSLATNATELSKIDTKNTDKLLGLFHTGNLNTILDIKFLKENGATKNFPDQPELPDMAKTALDILSKNKDGFFLMVESAHIDKASHPLDWERAVMSTIMLDKVVKMALDFQKENPDTLIITVGDHTHPISVIGTVDDNKPGDKMREKVGIYQHAGFPTYEDKDGDGYPDRLDVDVRLAVFFAAFPDYYETFRPKLDKQFVPAVKNEKGEYVANEEYKNVKGAVFREGNLPTFEGTGIHAVDDMVILGEGPGAEKLKGYMENTEVFRVLVETLGIKPKKD</sequence>
<dbReference type="Gene3D" id="3.40.720.10">
    <property type="entry name" value="Alkaline Phosphatase, subunit A"/>
    <property type="match status" value="1"/>
</dbReference>
<feature type="binding site" evidence="2">
    <location>
        <position position="236"/>
    </location>
    <ligand>
        <name>Mg(2+)</name>
        <dbReference type="ChEBI" id="CHEBI:18420"/>
    </ligand>
</feature>
<dbReference type="AlphaFoldDB" id="A0A7M1LHM2"/>
<dbReference type="PRINTS" id="PR00113">
    <property type="entry name" value="ALKPHPHTASE"/>
</dbReference>
<keyword evidence="2" id="KW-0460">Magnesium</keyword>
<keyword evidence="4" id="KW-0732">Signal</keyword>
<organism evidence="5 6">
    <name type="scientific">Campylobacter corcagiensis</name>
    <dbReference type="NCBI Taxonomy" id="1448857"/>
    <lineage>
        <taxon>Bacteria</taxon>
        <taxon>Pseudomonadati</taxon>
        <taxon>Campylobacterota</taxon>
        <taxon>Epsilonproteobacteria</taxon>
        <taxon>Campylobacterales</taxon>
        <taxon>Campylobacteraceae</taxon>
        <taxon>Campylobacter</taxon>
    </lineage>
</organism>
<evidence type="ECO:0000256" key="1">
    <source>
        <dbReference type="PIRSR" id="PIRSR601952-1"/>
    </source>
</evidence>
<dbReference type="SMART" id="SM00098">
    <property type="entry name" value="alkPPc"/>
    <property type="match status" value="1"/>
</dbReference>
<reference evidence="5 6" key="1">
    <citation type="submission" date="2020-10" db="EMBL/GenBank/DDBJ databases">
        <title>Campylobacter and Helicobacter PacBio genomes.</title>
        <authorList>
            <person name="Lane C."/>
        </authorList>
    </citation>
    <scope>NUCLEOTIDE SEQUENCE [LARGE SCALE GENOMIC DNA]</scope>
    <source>
        <strain evidence="5 6">2016D-0077</strain>
    </source>
</reference>
<feature type="active site" description="Phosphoserine intermediate" evidence="1">
    <location>
        <position position="177"/>
    </location>
</feature>
<feature type="binding site" evidence="2">
    <location>
        <position position="537"/>
    </location>
    <ligand>
        <name>Zn(2+)</name>
        <dbReference type="ChEBI" id="CHEBI:29105"/>
        <label>2</label>
    </ligand>
</feature>
<keyword evidence="6" id="KW-1185">Reference proteome</keyword>
<proteinExistence type="inferred from homology"/>
<dbReference type="SUPFAM" id="SSF53649">
    <property type="entry name" value="Alkaline phosphatase-like"/>
    <property type="match status" value="1"/>
</dbReference>
<dbReference type="OrthoDB" id="9794455at2"/>
<gene>
    <name evidence="5" type="ORF">IMC76_04695</name>
</gene>
<feature type="binding site" evidence="2">
    <location>
        <position position="376"/>
    </location>
    <ligand>
        <name>Mg(2+)</name>
        <dbReference type="ChEBI" id="CHEBI:18420"/>
    </ligand>
</feature>
<evidence type="ECO:0000256" key="3">
    <source>
        <dbReference type="RuleBase" id="RU003946"/>
    </source>
</evidence>
<dbReference type="InterPro" id="IPR017850">
    <property type="entry name" value="Alkaline_phosphatase_core_sf"/>
</dbReference>
<dbReference type="PANTHER" id="PTHR11596">
    <property type="entry name" value="ALKALINE PHOSPHATASE"/>
    <property type="match status" value="1"/>
</dbReference>
<name>A0A7M1LHM2_9BACT</name>
<dbReference type="InterPro" id="IPR001952">
    <property type="entry name" value="Alkaline_phosphatase"/>
</dbReference>
<feature type="binding site" evidence="2">
    <location>
        <position position="385"/>
    </location>
    <ligand>
        <name>Zn(2+)</name>
        <dbReference type="ChEBI" id="CHEBI:29105"/>
        <label>2</label>
    </ligand>
</feature>
<dbReference type="GO" id="GO:0004035">
    <property type="term" value="F:alkaline phosphatase activity"/>
    <property type="evidence" value="ECO:0007669"/>
    <property type="project" value="TreeGrafter"/>
</dbReference>
<comment type="cofactor">
    <cofactor evidence="2">
        <name>Zn(2+)</name>
        <dbReference type="ChEBI" id="CHEBI:29105"/>
    </cofactor>
    <text evidence="2">Binds 2 Zn(2+) ions.</text>
</comment>
<feature type="binding site" evidence="2">
    <location>
        <position position="238"/>
    </location>
    <ligand>
        <name>Mg(2+)</name>
        <dbReference type="ChEBI" id="CHEBI:18420"/>
    </ligand>
</feature>
<dbReference type="Proteomes" id="UP000594749">
    <property type="component" value="Chromosome"/>
</dbReference>
<keyword evidence="2" id="KW-0862">Zinc</keyword>
<keyword evidence="2" id="KW-0479">Metal-binding</keyword>
<feature type="binding site" evidence="2">
    <location>
        <position position="424"/>
    </location>
    <ligand>
        <name>Zn(2+)</name>
        <dbReference type="ChEBI" id="CHEBI:29105"/>
        <label>2</label>
    </ligand>
</feature>
<dbReference type="PANTHER" id="PTHR11596:SF72">
    <property type="entry name" value="ALKALINE PHOSPHATASE"/>
    <property type="match status" value="1"/>
</dbReference>